<dbReference type="EMBL" id="KZ772716">
    <property type="protein sequence ID" value="PTQ39720.1"/>
    <property type="molecule type" value="Genomic_DNA"/>
</dbReference>
<protein>
    <submittedName>
        <fullName evidence="1">Uncharacterized protein</fullName>
    </submittedName>
</protein>
<dbReference type="Gramene" id="Mp4g03390.1">
    <property type="protein sequence ID" value="Mp4g03390.1.cds1"/>
    <property type="gene ID" value="Mp4g03390"/>
</dbReference>
<proteinExistence type="predicted"/>
<dbReference type="AlphaFoldDB" id="A0A2R6X0U0"/>
<gene>
    <name evidence="1" type="ORF">MARPO_0044s0134</name>
</gene>
<accession>A0A2R6X0U0</accession>
<evidence type="ECO:0000313" key="2">
    <source>
        <dbReference type="Proteomes" id="UP000244005"/>
    </source>
</evidence>
<keyword evidence="2" id="KW-1185">Reference proteome</keyword>
<organism evidence="1 2">
    <name type="scientific">Marchantia polymorpha</name>
    <name type="common">Common liverwort</name>
    <name type="synonym">Marchantia aquatica</name>
    <dbReference type="NCBI Taxonomy" id="3197"/>
    <lineage>
        <taxon>Eukaryota</taxon>
        <taxon>Viridiplantae</taxon>
        <taxon>Streptophyta</taxon>
        <taxon>Embryophyta</taxon>
        <taxon>Marchantiophyta</taxon>
        <taxon>Marchantiopsida</taxon>
        <taxon>Marchantiidae</taxon>
        <taxon>Marchantiales</taxon>
        <taxon>Marchantiaceae</taxon>
        <taxon>Marchantia</taxon>
    </lineage>
</organism>
<dbReference type="Proteomes" id="UP000244005">
    <property type="component" value="Unassembled WGS sequence"/>
</dbReference>
<reference evidence="2" key="1">
    <citation type="journal article" date="2017" name="Cell">
        <title>Insights into land plant evolution garnered from the Marchantia polymorpha genome.</title>
        <authorList>
            <person name="Bowman J.L."/>
            <person name="Kohchi T."/>
            <person name="Yamato K.T."/>
            <person name="Jenkins J."/>
            <person name="Shu S."/>
            <person name="Ishizaki K."/>
            <person name="Yamaoka S."/>
            <person name="Nishihama R."/>
            <person name="Nakamura Y."/>
            <person name="Berger F."/>
            <person name="Adam C."/>
            <person name="Aki S.S."/>
            <person name="Althoff F."/>
            <person name="Araki T."/>
            <person name="Arteaga-Vazquez M.A."/>
            <person name="Balasubrmanian S."/>
            <person name="Barry K."/>
            <person name="Bauer D."/>
            <person name="Boehm C.R."/>
            <person name="Briginshaw L."/>
            <person name="Caballero-Perez J."/>
            <person name="Catarino B."/>
            <person name="Chen F."/>
            <person name="Chiyoda S."/>
            <person name="Chovatia M."/>
            <person name="Davies K.M."/>
            <person name="Delmans M."/>
            <person name="Demura T."/>
            <person name="Dierschke T."/>
            <person name="Dolan L."/>
            <person name="Dorantes-Acosta A.E."/>
            <person name="Eklund D.M."/>
            <person name="Florent S.N."/>
            <person name="Flores-Sandoval E."/>
            <person name="Fujiyama A."/>
            <person name="Fukuzawa H."/>
            <person name="Galik B."/>
            <person name="Grimanelli D."/>
            <person name="Grimwood J."/>
            <person name="Grossniklaus U."/>
            <person name="Hamada T."/>
            <person name="Haseloff J."/>
            <person name="Hetherington A.J."/>
            <person name="Higo A."/>
            <person name="Hirakawa Y."/>
            <person name="Hundley H.N."/>
            <person name="Ikeda Y."/>
            <person name="Inoue K."/>
            <person name="Inoue S.I."/>
            <person name="Ishida S."/>
            <person name="Jia Q."/>
            <person name="Kakita M."/>
            <person name="Kanazawa T."/>
            <person name="Kawai Y."/>
            <person name="Kawashima T."/>
            <person name="Kennedy M."/>
            <person name="Kinose K."/>
            <person name="Kinoshita T."/>
            <person name="Kohara Y."/>
            <person name="Koide E."/>
            <person name="Komatsu K."/>
            <person name="Kopischke S."/>
            <person name="Kubo M."/>
            <person name="Kyozuka J."/>
            <person name="Lagercrantz U."/>
            <person name="Lin S.S."/>
            <person name="Lindquist E."/>
            <person name="Lipzen A.M."/>
            <person name="Lu C.W."/>
            <person name="De Luna E."/>
            <person name="Martienssen R.A."/>
            <person name="Minamino N."/>
            <person name="Mizutani M."/>
            <person name="Mizutani M."/>
            <person name="Mochizuki N."/>
            <person name="Monte I."/>
            <person name="Mosher R."/>
            <person name="Nagasaki H."/>
            <person name="Nakagami H."/>
            <person name="Naramoto S."/>
            <person name="Nishitani K."/>
            <person name="Ohtani M."/>
            <person name="Okamoto T."/>
            <person name="Okumura M."/>
            <person name="Phillips J."/>
            <person name="Pollak B."/>
            <person name="Reinders A."/>
            <person name="Rovekamp M."/>
            <person name="Sano R."/>
            <person name="Sawa S."/>
            <person name="Schmid M.W."/>
            <person name="Shirakawa M."/>
            <person name="Solano R."/>
            <person name="Spunde A."/>
            <person name="Suetsugu N."/>
            <person name="Sugano S."/>
            <person name="Sugiyama A."/>
            <person name="Sun R."/>
            <person name="Suzuki Y."/>
            <person name="Takenaka M."/>
            <person name="Takezawa D."/>
            <person name="Tomogane H."/>
            <person name="Tsuzuki M."/>
            <person name="Ueda T."/>
            <person name="Umeda M."/>
            <person name="Ward J.M."/>
            <person name="Watanabe Y."/>
            <person name="Yazaki K."/>
            <person name="Yokoyama R."/>
            <person name="Yoshitake Y."/>
            <person name="Yotsui I."/>
            <person name="Zachgo S."/>
            <person name="Schmutz J."/>
        </authorList>
    </citation>
    <scope>NUCLEOTIDE SEQUENCE [LARGE SCALE GENOMIC DNA]</scope>
    <source>
        <strain evidence="2">Tak-1</strain>
    </source>
</reference>
<evidence type="ECO:0000313" key="1">
    <source>
        <dbReference type="EMBL" id="PTQ39720.1"/>
    </source>
</evidence>
<name>A0A2R6X0U0_MARPO</name>
<sequence length="188" mass="21234">MTQWSSHQGSSPVKQFNWSSSSAAICQEFLQADEKKFIEKEVLPGFSSWAQNLDYRLPPIIRSIFQLRGNILPLSCSMTMWKLSRSSYIGFSVSMEPVSTKFWPAKISEHLRELYAHDQTPLLMLQSCLGPLTHQLTSSQGGRVTCVSSTPEGRKVGHFHSFLTQLMSRPGHDMEDEKSHNRVDANSS</sequence>